<comment type="subcellular location">
    <subcellularLocation>
        <location evidence="1">Cytoplasm</location>
        <location evidence="1">Cytoskeleton</location>
    </subcellularLocation>
</comment>
<dbReference type="InterPro" id="IPR022780">
    <property type="entry name" value="Dynein_light_int_chain"/>
</dbReference>
<feature type="compositionally biased region" description="Low complexity" evidence="11">
    <location>
        <begin position="535"/>
        <end position="547"/>
    </location>
</feature>
<dbReference type="EMBL" id="OZ037945">
    <property type="protein sequence ID" value="CAL1700497.1"/>
    <property type="molecule type" value="Genomic_DNA"/>
</dbReference>
<dbReference type="Pfam" id="PF05783">
    <property type="entry name" value="DLIC"/>
    <property type="match status" value="1"/>
</dbReference>
<evidence type="ECO:0000256" key="10">
    <source>
        <dbReference type="ARBA" id="ARBA00023212"/>
    </source>
</evidence>
<feature type="region of interest" description="Disordered" evidence="11">
    <location>
        <begin position="452"/>
        <end position="568"/>
    </location>
</feature>
<keyword evidence="5" id="KW-0493">Microtubule</keyword>
<keyword evidence="10" id="KW-0206">Cytoskeleton</keyword>
<dbReference type="SUPFAM" id="SSF52540">
    <property type="entry name" value="P-loop containing nucleoside triphosphate hydrolases"/>
    <property type="match status" value="1"/>
</dbReference>
<dbReference type="InterPro" id="IPR027417">
    <property type="entry name" value="P-loop_NTPase"/>
</dbReference>
<keyword evidence="9" id="KW-0505">Motor protein</keyword>
<sequence length="568" mass="61152">MDNSRPSSPEAPPQDLWSSILDSVSTSRSIPAKQIVILGQPSTGKSTLAAALLQKAAADEVKEDQRSDFALGYDWADVRDEVDEDTLARLSVYTVPSSAPSYTSLLPHFLPPRTSLPHTLIMIVLDWTRPWAFVDELLTWLTWIEAWVKGDDSRELIITREETRERLQSHIQHYTEPSSEPLPASSTLSGALLPLSFGTLTHNIGGVPIIVTCTKADLIDENNDVIGAGASGMGGMVKGKGGEWEERTDTVMQILRTICLKYGAGLFYTTPQPQTLHVLRQYALHMLFIPPPPSPTMSGEVAAPVRNPFPFQHKPNTLDRDRIVVPAGWDSWGKIGVLREGFDAKAWGEAWEHDLDNSSDESTDEPGARKLYTNLVPDQGPKPPSLPPFNNPTPEQIFLAKNYDENARRADRDPRGAFRNPTENPAAGIVGPMGSSSFNLPNVERALTEMEGGVNVGGSGSLNVSVNGETARKSSGRTSARTPTASLAVPHPGSGSGRSPVTSPTLASSPSSGQTQHEVLQNFFQSLLSSKDRPSGSPTPRTSSSAPKTNGTAAPQPSASSGGNEEES</sequence>
<keyword evidence="7" id="KW-0067">ATP-binding</keyword>
<dbReference type="InterPro" id="IPR008467">
    <property type="entry name" value="Dynein1_light_intermed_chain"/>
</dbReference>
<evidence type="ECO:0000313" key="13">
    <source>
        <dbReference type="Proteomes" id="UP001497453"/>
    </source>
</evidence>
<comment type="similarity">
    <text evidence="2">Belongs to the dynein light intermediate chain family.</text>
</comment>
<evidence type="ECO:0000256" key="2">
    <source>
        <dbReference type="ARBA" id="ARBA00006831"/>
    </source>
</evidence>
<accession>A0ABP1D238</accession>
<evidence type="ECO:0000256" key="5">
    <source>
        <dbReference type="ARBA" id="ARBA00022701"/>
    </source>
</evidence>
<evidence type="ECO:0000256" key="11">
    <source>
        <dbReference type="SAM" id="MobiDB-lite"/>
    </source>
</evidence>
<evidence type="ECO:0000256" key="6">
    <source>
        <dbReference type="ARBA" id="ARBA00022741"/>
    </source>
</evidence>
<dbReference type="Proteomes" id="UP001497453">
    <property type="component" value="Chromosome 2"/>
</dbReference>
<protein>
    <recommendedName>
        <fullName evidence="14">Dynein 1 light intermediate chain</fullName>
    </recommendedName>
</protein>
<evidence type="ECO:0000256" key="1">
    <source>
        <dbReference type="ARBA" id="ARBA00004245"/>
    </source>
</evidence>
<dbReference type="PANTHER" id="PTHR12688:SF0">
    <property type="entry name" value="DYNEIN LIGHT INTERMEDIATE CHAIN"/>
    <property type="match status" value="1"/>
</dbReference>
<evidence type="ECO:0000313" key="12">
    <source>
        <dbReference type="EMBL" id="CAL1700497.1"/>
    </source>
</evidence>
<gene>
    <name evidence="12" type="ORF">GFSPODELE1_LOCUS3171</name>
</gene>
<keyword evidence="4" id="KW-0963">Cytoplasm</keyword>
<feature type="region of interest" description="Disordered" evidence="11">
    <location>
        <begin position="406"/>
        <end position="435"/>
    </location>
</feature>
<evidence type="ECO:0000256" key="3">
    <source>
        <dbReference type="ARBA" id="ARBA00022448"/>
    </source>
</evidence>
<evidence type="ECO:0008006" key="14">
    <source>
        <dbReference type="Google" id="ProtNLM"/>
    </source>
</evidence>
<feature type="compositionally biased region" description="Polar residues" evidence="11">
    <location>
        <begin position="548"/>
        <end position="568"/>
    </location>
</feature>
<evidence type="ECO:0000256" key="4">
    <source>
        <dbReference type="ARBA" id="ARBA00022490"/>
    </source>
</evidence>
<evidence type="ECO:0000256" key="9">
    <source>
        <dbReference type="ARBA" id="ARBA00023175"/>
    </source>
</evidence>
<keyword evidence="8" id="KW-0243">Dynein</keyword>
<name>A0ABP1D238_9APHY</name>
<evidence type="ECO:0000256" key="7">
    <source>
        <dbReference type="ARBA" id="ARBA00022840"/>
    </source>
</evidence>
<feature type="compositionally biased region" description="Polar residues" evidence="11">
    <location>
        <begin position="497"/>
        <end position="529"/>
    </location>
</feature>
<feature type="compositionally biased region" description="Basic and acidic residues" evidence="11">
    <location>
        <begin position="406"/>
        <end position="416"/>
    </location>
</feature>
<organism evidence="12 13">
    <name type="scientific">Somion occarium</name>
    <dbReference type="NCBI Taxonomy" id="3059160"/>
    <lineage>
        <taxon>Eukaryota</taxon>
        <taxon>Fungi</taxon>
        <taxon>Dikarya</taxon>
        <taxon>Basidiomycota</taxon>
        <taxon>Agaricomycotina</taxon>
        <taxon>Agaricomycetes</taxon>
        <taxon>Polyporales</taxon>
        <taxon>Cerrenaceae</taxon>
        <taxon>Somion</taxon>
    </lineage>
</organism>
<keyword evidence="3" id="KW-0813">Transport</keyword>
<feature type="compositionally biased region" description="Polar residues" evidence="11">
    <location>
        <begin position="476"/>
        <end position="485"/>
    </location>
</feature>
<keyword evidence="6" id="KW-0547">Nucleotide-binding</keyword>
<feature type="region of interest" description="Disordered" evidence="11">
    <location>
        <begin position="353"/>
        <end position="388"/>
    </location>
</feature>
<evidence type="ECO:0000256" key="8">
    <source>
        <dbReference type="ARBA" id="ARBA00023017"/>
    </source>
</evidence>
<reference evidence="13" key="1">
    <citation type="submission" date="2024-04" db="EMBL/GenBank/DDBJ databases">
        <authorList>
            <person name="Shaw F."/>
            <person name="Minotto A."/>
        </authorList>
    </citation>
    <scope>NUCLEOTIDE SEQUENCE [LARGE SCALE GENOMIC DNA]</scope>
</reference>
<dbReference type="PANTHER" id="PTHR12688">
    <property type="entry name" value="DYNEIN LIGHT INTERMEDIATE CHAIN"/>
    <property type="match status" value="1"/>
</dbReference>
<keyword evidence="13" id="KW-1185">Reference proteome</keyword>
<dbReference type="Gene3D" id="3.40.50.300">
    <property type="entry name" value="P-loop containing nucleotide triphosphate hydrolases"/>
    <property type="match status" value="1"/>
</dbReference>
<proteinExistence type="inferred from homology"/>